<dbReference type="HOGENOM" id="CLU_048127_1_1_1"/>
<dbReference type="STRING" id="1284197.S8A1R7"/>
<feature type="compositionally biased region" description="Basic and acidic residues" evidence="1">
    <location>
        <begin position="298"/>
        <end position="312"/>
    </location>
</feature>
<reference evidence="2 3" key="1">
    <citation type="journal article" date="2013" name="PLoS Genet.">
        <title>Genomic mechanisms accounting for the adaptation to parasitism in nematode-trapping fungi.</title>
        <authorList>
            <person name="Meerupati T."/>
            <person name="Andersson K.M."/>
            <person name="Friman E."/>
            <person name="Kumar D."/>
            <person name="Tunlid A."/>
            <person name="Ahren D."/>
        </authorList>
    </citation>
    <scope>NUCLEOTIDE SEQUENCE [LARGE SCALE GENOMIC DNA]</scope>
    <source>
        <strain evidence="2 3">CBS 200.50</strain>
    </source>
</reference>
<feature type="region of interest" description="Disordered" evidence="1">
    <location>
        <begin position="262"/>
        <end position="334"/>
    </location>
</feature>
<comment type="caution">
    <text evidence="2">The sequence shown here is derived from an EMBL/GenBank/DDBJ whole genome shotgun (WGS) entry which is preliminary data.</text>
</comment>
<sequence>MSGALPVPLGSNISIDEFQAILSRYPDVLKLVSDKKQPKKPKDGDSKTLEEIDKWRDGLSELLVSKGTRTLDAGTVKEIVNWKLKRGKFRPTIMPLVLSNTTKELESIVNKALSMPSPEQVTSSGTHDDDDDDDDDDNDDNALANISAMIKILTKLKGIGPATATAILSAVFPDTIPMFSDEAFRWLMMDEKSSSSSAGWNRSIKYDAKEYADFFKKVRQLCKKLILENKDIVVDAGSVEKVGWVLGQEYILGIRFPLEEKSRKASTASKKEPTVGKQEKQDNASSGSSEVSKSKVSRKPETTKTSAKRKDISTAIEPPALRRSKRNKEGSGLD</sequence>
<proteinExistence type="predicted"/>
<name>S8A1R7_DACHA</name>
<evidence type="ECO:0000313" key="3">
    <source>
        <dbReference type="Proteomes" id="UP000015100"/>
    </source>
</evidence>
<evidence type="ECO:0000256" key="1">
    <source>
        <dbReference type="SAM" id="MobiDB-lite"/>
    </source>
</evidence>
<keyword evidence="3" id="KW-1185">Reference proteome</keyword>
<dbReference type="OMA" id="WKLKHGS"/>
<evidence type="ECO:0000313" key="2">
    <source>
        <dbReference type="EMBL" id="EPS36900.1"/>
    </source>
</evidence>
<dbReference type="eggNOG" id="ENOG502QR55">
    <property type="taxonomic scope" value="Eukaryota"/>
</dbReference>
<feature type="compositionally biased region" description="Acidic residues" evidence="1">
    <location>
        <begin position="128"/>
        <end position="140"/>
    </location>
</feature>
<protein>
    <submittedName>
        <fullName evidence="2">Uncharacterized protein</fullName>
    </submittedName>
</protein>
<accession>S8A1R7</accession>
<reference evidence="3" key="2">
    <citation type="submission" date="2013-04" db="EMBL/GenBank/DDBJ databases">
        <title>Genomic mechanisms accounting for the adaptation to parasitism in nematode-trapping fungi.</title>
        <authorList>
            <person name="Ahren D.G."/>
        </authorList>
    </citation>
    <scope>NUCLEOTIDE SEQUENCE [LARGE SCALE GENOMIC DNA]</scope>
    <source>
        <strain evidence="3">CBS 200.50</strain>
    </source>
</reference>
<dbReference type="OrthoDB" id="8249012at2759"/>
<dbReference type="EMBL" id="AQGS01000814">
    <property type="protein sequence ID" value="EPS36900.1"/>
    <property type="molecule type" value="Genomic_DNA"/>
</dbReference>
<dbReference type="PANTHER" id="PTHR21521:SF0">
    <property type="entry name" value="AMUN, ISOFORM A"/>
    <property type="match status" value="1"/>
</dbReference>
<organism evidence="2 3">
    <name type="scientific">Dactylellina haptotyla (strain CBS 200.50)</name>
    <name type="common">Nematode-trapping fungus</name>
    <name type="synonym">Monacrosporium haptotylum</name>
    <dbReference type="NCBI Taxonomy" id="1284197"/>
    <lineage>
        <taxon>Eukaryota</taxon>
        <taxon>Fungi</taxon>
        <taxon>Dikarya</taxon>
        <taxon>Ascomycota</taxon>
        <taxon>Pezizomycotina</taxon>
        <taxon>Orbiliomycetes</taxon>
        <taxon>Orbiliales</taxon>
        <taxon>Orbiliaceae</taxon>
        <taxon>Dactylellina</taxon>
    </lineage>
</organism>
<feature type="compositionally biased region" description="Basic and acidic residues" evidence="1">
    <location>
        <begin position="262"/>
        <end position="282"/>
    </location>
</feature>
<dbReference type="PANTHER" id="PTHR21521">
    <property type="entry name" value="AMUN, ISOFORM A"/>
    <property type="match status" value="1"/>
</dbReference>
<gene>
    <name evidence="2" type="ORF">H072_9526</name>
</gene>
<dbReference type="AlphaFoldDB" id="S8A1R7"/>
<dbReference type="Proteomes" id="UP000015100">
    <property type="component" value="Unassembled WGS sequence"/>
</dbReference>
<feature type="region of interest" description="Disordered" evidence="1">
    <location>
        <begin position="112"/>
        <end position="140"/>
    </location>
</feature>